<organism evidence="2 3">
    <name type="scientific">Acidocella aromatica</name>
    <dbReference type="NCBI Taxonomy" id="1303579"/>
    <lineage>
        <taxon>Bacteria</taxon>
        <taxon>Pseudomonadati</taxon>
        <taxon>Pseudomonadota</taxon>
        <taxon>Alphaproteobacteria</taxon>
        <taxon>Acetobacterales</taxon>
        <taxon>Acidocellaceae</taxon>
        <taxon>Acidocella</taxon>
    </lineage>
</organism>
<keyword evidence="2" id="KW-0808">Transferase</keyword>
<comment type="caution">
    <text evidence="2">The sequence shown here is derived from an EMBL/GenBank/DDBJ whole genome shotgun (WGS) entry which is preliminary data.</text>
</comment>
<protein>
    <submittedName>
        <fullName evidence="2">GR25 family glycosyltransferase involved in LPS biosynthesis</fullName>
    </submittedName>
</protein>
<accession>A0A840VMR0</accession>
<proteinExistence type="predicted"/>
<dbReference type="Pfam" id="PF01755">
    <property type="entry name" value="Glyco_transf_25"/>
    <property type="match status" value="1"/>
</dbReference>
<dbReference type="GO" id="GO:0016740">
    <property type="term" value="F:transferase activity"/>
    <property type="evidence" value="ECO:0007669"/>
    <property type="project" value="UniProtKB-KW"/>
</dbReference>
<name>A0A840VMR0_9PROT</name>
<feature type="domain" description="Glycosyl transferase family 25" evidence="1">
    <location>
        <begin position="19"/>
        <end position="142"/>
    </location>
</feature>
<evidence type="ECO:0000313" key="2">
    <source>
        <dbReference type="EMBL" id="MBB5372750.1"/>
    </source>
</evidence>
<gene>
    <name evidence="2" type="ORF">HNP71_001001</name>
</gene>
<evidence type="ECO:0000313" key="3">
    <source>
        <dbReference type="Proteomes" id="UP000553706"/>
    </source>
</evidence>
<dbReference type="EMBL" id="JACHFJ010000003">
    <property type="protein sequence ID" value="MBB5372750.1"/>
    <property type="molecule type" value="Genomic_DNA"/>
</dbReference>
<reference evidence="2 3" key="1">
    <citation type="submission" date="2020-08" db="EMBL/GenBank/DDBJ databases">
        <title>Genomic Encyclopedia of Type Strains, Phase IV (KMG-IV): sequencing the most valuable type-strain genomes for metagenomic binning, comparative biology and taxonomic classification.</title>
        <authorList>
            <person name="Goeker M."/>
        </authorList>
    </citation>
    <scope>NUCLEOTIDE SEQUENCE [LARGE SCALE GENOMIC DNA]</scope>
    <source>
        <strain evidence="2 3">DSM 27026</strain>
    </source>
</reference>
<dbReference type="InterPro" id="IPR002654">
    <property type="entry name" value="Glyco_trans_25"/>
</dbReference>
<dbReference type="Proteomes" id="UP000553706">
    <property type="component" value="Unassembled WGS sequence"/>
</dbReference>
<dbReference type="RefSeq" id="WP_246344089.1">
    <property type="nucleotide sequence ID" value="NZ_JACHFJ010000003.1"/>
</dbReference>
<evidence type="ECO:0000259" key="1">
    <source>
        <dbReference type="Pfam" id="PF01755"/>
    </source>
</evidence>
<dbReference type="AlphaFoldDB" id="A0A840VMR0"/>
<sequence>MEYTIIDNFKAALPLHVKRALWRKGVENTHLTKATGASIAHATAWSALLESDAAGAIICEDDCIFSYNPFNALRNEDIYGDNIVFLNNRIANIEPPYDYDSIIYRDARTIFNASPRTIGADCYYIPKTVAKIALEAIEQTGFPAVIDLYLLKTGPNESKFGSICVDPAPGEHADEAYVFV</sequence>
<keyword evidence="3" id="KW-1185">Reference proteome</keyword>